<name>A0A813HNG5_POLGL</name>
<dbReference type="AlphaFoldDB" id="A0A813HNG5"/>
<accession>A0A813HNG5</accession>
<dbReference type="EMBL" id="CAJNNV010032383">
    <property type="protein sequence ID" value="CAE8639823.1"/>
    <property type="molecule type" value="Genomic_DNA"/>
</dbReference>
<protein>
    <submittedName>
        <fullName evidence="2">Uncharacterized protein</fullName>
    </submittedName>
</protein>
<sequence length="151" mass="15952">MAYNPYDASSNSDVSGYAAQGLRGCMPSQVAAWQEVPGGYTMAVPYAATAPAASYGMMPHAAMTVQAPAFWPASMQPTMQQTAAAWGYQQPGTWQAADTQVTAQPYFAPASPGFAIEQKPMPGSCQPKLPAPPAPAPDQQTQQQLILLQLM</sequence>
<gene>
    <name evidence="2" type="ORF">PGLA1383_LOCUS54812</name>
</gene>
<feature type="region of interest" description="Disordered" evidence="1">
    <location>
        <begin position="120"/>
        <end position="142"/>
    </location>
</feature>
<dbReference type="Proteomes" id="UP000654075">
    <property type="component" value="Unassembled WGS sequence"/>
</dbReference>
<evidence type="ECO:0000313" key="2">
    <source>
        <dbReference type="EMBL" id="CAE8639823.1"/>
    </source>
</evidence>
<feature type="non-terminal residue" evidence="2">
    <location>
        <position position="1"/>
    </location>
</feature>
<proteinExistence type="predicted"/>
<keyword evidence="3" id="KW-1185">Reference proteome</keyword>
<comment type="caution">
    <text evidence="2">The sequence shown here is derived from an EMBL/GenBank/DDBJ whole genome shotgun (WGS) entry which is preliminary data.</text>
</comment>
<evidence type="ECO:0000256" key="1">
    <source>
        <dbReference type="SAM" id="MobiDB-lite"/>
    </source>
</evidence>
<organism evidence="2 3">
    <name type="scientific">Polarella glacialis</name>
    <name type="common">Dinoflagellate</name>
    <dbReference type="NCBI Taxonomy" id="89957"/>
    <lineage>
        <taxon>Eukaryota</taxon>
        <taxon>Sar</taxon>
        <taxon>Alveolata</taxon>
        <taxon>Dinophyceae</taxon>
        <taxon>Suessiales</taxon>
        <taxon>Suessiaceae</taxon>
        <taxon>Polarella</taxon>
    </lineage>
</organism>
<evidence type="ECO:0000313" key="3">
    <source>
        <dbReference type="Proteomes" id="UP000654075"/>
    </source>
</evidence>
<reference evidence="2" key="1">
    <citation type="submission" date="2021-02" db="EMBL/GenBank/DDBJ databases">
        <authorList>
            <person name="Dougan E. K."/>
            <person name="Rhodes N."/>
            <person name="Thang M."/>
            <person name="Chan C."/>
        </authorList>
    </citation>
    <scope>NUCLEOTIDE SEQUENCE</scope>
</reference>